<proteinExistence type="predicted"/>
<comment type="caution">
    <text evidence="2">The sequence shown here is derived from an EMBL/GenBank/DDBJ whole genome shotgun (WGS) entry which is preliminary data.</text>
</comment>
<dbReference type="OrthoDB" id="9766796at2"/>
<reference evidence="2 3" key="1">
    <citation type="submission" date="2018-08" db="EMBL/GenBank/DDBJ databases">
        <title>Mountain-cultivated ginseng endophyte, Burkholderia stabilis and its activity against ginseng root rot disease.</title>
        <authorList>
            <person name="Tapan Kumar M."/>
            <person name="Bae H."/>
            <person name="Shanmugam G."/>
            <person name="Jeon J."/>
        </authorList>
    </citation>
    <scope>NUCLEOTIDE SEQUENCE [LARGE SCALE GENOMIC DNA]</scope>
    <source>
        <strain evidence="2 3">EB159</strain>
    </source>
</reference>
<dbReference type="Pfam" id="PF16289">
    <property type="entry name" value="PIN_12"/>
    <property type="match status" value="1"/>
</dbReference>
<name>A0A4Q2A5M8_9BURK</name>
<dbReference type="InterPro" id="IPR032557">
    <property type="entry name" value="DUF4935"/>
</dbReference>
<protein>
    <recommendedName>
        <fullName evidence="1">DUF4935 domain-containing protein</fullName>
    </recommendedName>
</protein>
<evidence type="ECO:0000313" key="3">
    <source>
        <dbReference type="Proteomes" id="UP000289650"/>
    </source>
</evidence>
<accession>A0A4Q2A5M8</accession>
<dbReference type="RefSeq" id="WP_129518472.1">
    <property type="nucleotide sequence ID" value="NZ_QWEX01000004.1"/>
</dbReference>
<evidence type="ECO:0000313" key="2">
    <source>
        <dbReference type="EMBL" id="RXV64378.1"/>
    </source>
</evidence>
<dbReference type="Proteomes" id="UP000289650">
    <property type="component" value="Unassembled WGS sequence"/>
</dbReference>
<gene>
    <name evidence="2" type="ORF">D1006_39050</name>
</gene>
<organism evidence="2 3">
    <name type="scientific">Burkholderia stabilis</name>
    <dbReference type="NCBI Taxonomy" id="95485"/>
    <lineage>
        <taxon>Bacteria</taxon>
        <taxon>Pseudomonadati</taxon>
        <taxon>Pseudomonadota</taxon>
        <taxon>Betaproteobacteria</taxon>
        <taxon>Burkholderiales</taxon>
        <taxon>Burkholderiaceae</taxon>
        <taxon>Burkholderia</taxon>
        <taxon>Burkholderia cepacia complex</taxon>
    </lineage>
</organism>
<dbReference type="AlphaFoldDB" id="A0A4Q2A5M8"/>
<sequence>MDSMPAARILADEIGAIALDTSIFDQYKGRLDSGLLRRMTQFRYGGRVKVLMPDLIRSEVLAHLTSDARTAAENLKKALRDAESAQLVSPDHTRQLLNGLCDPAAEAERRLSEWVKQTRAEIIDCAARVDLGCMFDRYFAAEPPFADTVDKKAEFPDAATLMALEHWADEHDTRVLLVSRDGDWERFCKRHSRLQSVGDLGAALSAFQDESAQFIARRFADAELEIPPSAIIEAVFNEPSMFSELITFVILDPAWRPGLRWSHLTKLHAVSWPTASGMREFEAVDHRDGKVVVRVRLALSVELRASFVVLQSPAREELLRLVDGWNRTTYQTVPIEALVTLDGGLKDRVQVDRVEFLPTTYAYTLGNTFPEIQAPDRDDGITYHAFDLIEQRTDPMATTRQER</sequence>
<feature type="domain" description="DUF4935" evidence="1">
    <location>
        <begin position="17"/>
        <end position="184"/>
    </location>
</feature>
<dbReference type="EMBL" id="QWEX01000004">
    <property type="protein sequence ID" value="RXV64378.1"/>
    <property type="molecule type" value="Genomic_DNA"/>
</dbReference>
<evidence type="ECO:0000259" key="1">
    <source>
        <dbReference type="Pfam" id="PF16289"/>
    </source>
</evidence>